<dbReference type="EMBL" id="CP000559">
    <property type="protein sequence ID" value="ABN06428.1"/>
    <property type="molecule type" value="Genomic_DNA"/>
</dbReference>
<dbReference type="eggNOG" id="arCOG00434">
    <property type="taxonomic scope" value="Archaea"/>
</dbReference>
<dbReference type="InterPro" id="IPR050764">
    <property type="entry name" value="CbbQ/NirQ/NorQ/GpvN"/>
</dbReference>
<dbReference type="GO" id="GO:0016887">
    <property type="term" value="F:ATP hydrolysis activity"/>
    <property type="evidence" value="ECO:0007669"/>
    <property type="project" value="InterPro"/>
</dbReference>
<dbReference type="AlphaFoldDB" id="A2SQ22"/>
<dbReference type="PIRSF" id="PIRSF002849">
    <property type="entry name" value="AAA_ATPase_chaperone_MoxR_prd"/>
    <property type="match status" value="1"/>
</dbReference>
<dbReference type="GeneID" id="4795531"/>
<dbReference type="InterPro" id="IPR041628">
    <property type="entry name" value="ChlI/MoxR_AAA_lid"/>
</dbReference>
<dbReference type="Proteomes" id="UP000000365">
    <property type="component" value="Chromosome"/>
</dbReference>
<dbReference type="SUPFAM" id="SSF52540">
    <property type="entry name" value="P-loop containing nucleoside triphosphate hydrolases"/>
    <property type="match status" value="1"/>
</dbReference>
<dbReference type="InterPro" id="IPR027417">
    <property type="entry name" value="P-loop_NTPase"/>
</dbReference>
<dbReference type="Gene3D" id="3.40.50.300">
    <property type="entry name" value="P-loop containing nucleotide triphosphate hydrolases"/>
    <property type="match status" value="1"/>
</dbReference>
<dbReference type="OrthoDB" id="24581at2157"/>
<dbReference type="Pfam" id="PF07726">
    <property type="entry name" value="AAA_3"/>
    <property type="match status" value="1"/>
</dbReference>
<dbReference type="RefSeq" id="WP_011832629.1">
    <property type="nucleotide sequence ID" value="NC_008942.1"/>
</dbReference>
<protein>
    <submittedName>
        <fullName evidence="2">ATPase associated with various cellular activities, AAA_3</fullName>
    </submittedName>
</protein>
<evidence type="ECO:0000313" key="2">
    <source>
        <dbReference type="EMBL" id="ABN06428.1"/>
    </source>
</evidence>
<dbReference type="STRING" id="410358.Mlab_0252"/>
<dbReference type="InterPro" id="IPR003593">
    <property type="entry name" value="AAA+_ATPase"/>
</dbReference>
<dbReference type="GO" id="GO:0005524">
    <property type="term" value="F:ATP binding"/>
    <property type="evidence" value="ECO:0007669"/>
    <property type="project" value="InterPro"/>
</dbReference>
<feature type="domain" description="AAA+ ATPase" evidence="1">
    <location>
        <begin position="41"/>
        <end position="182"/>
    </location>
</feature>
<keyword evidence="3" id="KW-1185">Reference proteome</keyword>
<dbReference type="Gene3D" id="1.10.8.80">
    <property type="entry name" value="Magnesium chelatase subunit I, C-Terminal domain"/>
    <property type="match status" value="1"/>
</dbReference>
<accession>A2SQ22</accession>
<dbReference type="PANTHER" id="PTHR42759">
    <property type="entry name" value="MOXR FAMILY PROTEIN"/>
    <property type="match status" value="1"/>
</dbReference>
<sequence length="316" mass="34505">MESGTVDPGISQDILNLKSQLRKIIVGQENAIEKTLLTFLAGGNVLLEGVPGVAKTLLARSLAGSINGSFSRIQFTPDLLPSDITGTVVFNLKSNEFTTVLGPVFHHIILADEINRAPPKVQSALLEGMQEHQVTIQGTTFPLPSPFFVIATENPLESEGTYPLPEAETDRFMTKIIMSLPSVEDEIKILERVCGEQAPLAEPVISIERVMAVQNSVKKIYANEKIHRYIAEIVGATRTNTPFITSGASPRASIGLLMCAKAHALMHERSYVTPDDVVRVAYEVLRHRIRLSFEAQIDGITPDSVITNILKTVSIP</sequence>
<gene>
    <name evidence="2" type="ordered locus">Mlab_0252</name>
</gene>
<dbReference type="PANTHER" id="PTHR42759:SF1">
    <property type="entry name" value="MAGNESIUM-CHELATASE SUBUNIT CHLD"/>
    <property type="match status" value="1"/>
</dbReference>
<organism evidence="2 3">
    <name type="scientific">Methanocorpusculum labreanum (strain ATCC 43576 / DSM 4855 / Z)</name>
    <dbReference type="NCBI Taxonomy" id="410358"/>
    <lineage>
        <taxon>Archaea</taxon>
        <taxon>Methanobacteriati</taxon>
        <taxon>Methanobacteriota</taxon>
        <taxon>Stenosarchaea group</taxon>
        <taxon>Methanomicrobia</taxon>
        <taxon>Methanomicrobiales</taxon>
        <taxon>Methanocorpusculaceae</taxon>
        <taxon>Methanocorpusculum</taxon>
    </lineage>
</organism>
<name>A2SQ22_METLZ</name>
<dbReference type="InterPro" id="IPR011703">
    <property type="entry name" value="ATPase_AAA-3"/>
</dbReference>
<evidence type="ECO:0000313" key="3">
    <source>
        <dbReference type="Proteomes" id="UP000000365"/>
    </source>
</evidence>
<evidence type="ECO:0000259" key="1">
    <source>
        <dbReference type="SMART" id="SM00382"/>
    </source>
</evidence>
<dbReference type="SMART" id="SM00382">
    <property type="entry name" value="AAA"/>
    <property type="match status" value="1"/>
</dbReference>
<dbReference type="KEGG" id="mla:Mlab_0252"/>
<proteinExistence type="predicted"/>
<dbReference type="Pfam" id="PF17863">
    <property type="entry name" value="AAA_lid_2"/>
    <property type="match status" value="1"/>
</dbReference>
<reference evidence="2 3" key="1">
    <citation type="journal article" date="2009" name="Stand. Genomic Sci.">
        <title>Complete genome sequence of Methanocorpusculum labreanum type strain Z.</title>
        <authorList>
            <person name="Anderson I.J."/>
            <person name="Sieprawska-Lupa M."/>
            <person name="Goltsman E."/>
            <person name="Lapidus A."/>
            <person name="Copeland A."/>
            <person name="Glavina Del Rio T."/>
            <person name="Tice H."/>
            <person name="Dalin E."/>
            <person name="Barry K."/>
            <person name="Pitluck S."/>
            <person name="Hauser L."/>
            <person name="Land M."/>
            <person name="Lucas S."/>
            <person name="Richardson P."/>
            <person name="Whitman W.B."/>
            <person name="Kyrpides N.C."/>
        </authorList>
    </citation>
    <scope>NUCLEOTIDE SEQUENCE [LARGE SCALE GENOMIC DNA]</scope>
    <source>
        <strain evidence="3">ATCC 43576 / DSM 4855 / Z</strain>
    </source>
</reference>
<dbReference type="HOGENOM" id="CLU_034716_2_0_2"/>